<feature type="region of interest" description="Disordered" evidence="1">
    <location>
        <begin position="79"/>
        <end position="105"/>
    </location>
</feature>
<gene>
    <name evidence="3" type="ORF">PROAA_1280027</name>
</gene>
<accession>A0A1A8XH06</accession>
<evidence type="ECO:0000313" key="3">
    <source>
        <dbReference type="EMBL" id="SBT04440.1"/>
    </source>
</evidence>
<dbReference type="Proteomes" id="UP000199600">
    <property type="component" value="Unassembled WGS sequence"/>
</dbReference>
<proteinExistence type="predicted"/>
<sequence length="105" mass="11680">MKLTKYALVAVIGSSLAFPAVSQPGPGGGRYAFSNNNTPGWSLMTPEERSTHQQKMWSFKTYDECKAYQAEHHQLMESRAKEQGKTLPVPRANACDRMKSSGMLK</sequence>
<keyword evidence="4" id="KW-1185">Reference proteome</keyword>
<feature type="chain" id="PRO_5008381415" evidence="2">
    <location>
        <begin position="23"/>
        <end position="105"/>
    </location>
</feature>
<reference evidence="3 4" key="1">
    <citation type="submission" date="2016-06" db="EMBL/GenBank/DDBJ databases">
        <authorList>
            <person name="Kjaerup R.B."/>
            <person name="Dalgaard T.S."/>
            <person name="Juul-Madsen H.R."/>
        </authorList>
    </citation>
    <scope>NUCLEOTIDE SEQUENCE [LARGE SCALE GENOMIC DNA]</scope>
    <source>
        <strain evidence="3">2</strain>
    </source>
</reference>
<name>A0A1A8XH06_9RHOO</name>
<dbReference type="AlphaFoldDB" id="A0A1A8XH06"/>
<dbReference type="RefSeq" id="WP_245664124.1">
    <property type="nucleotide sequence ID" value="NZ_FLQY01000033.1"/>
</dbReference>
<organism evidence="3 4">
    <name type="scientific">Candidatus Propionivibrio aalborgensis</name>
    <dbReference type="NCBI Taxonomy" id="1860101"/>
    <lineage>
        <taxon>Bacteria</taxon>
        <taxon>Pseudomonadati</taxon>
        <taxon>Pseudomonadota</taxon>
        <taxon>Betaproteobacteria</taxon>
        <taxon>Rhodocyclales</taxon>
        <taxon>Rhodocyclaceae</taxon>
        <taxon>Propionivibrio</taxon>
    </lineage>
</organism>
<feature type="signal peptide" evidence="2">
    <location>
        <begin position="1"/>
        <end position="22"/>
    </location>
</feature>
<keyword evidence="2" id="KW-0732">Signal</keyword>
<protein>
    <submittedName>
        <fullName evidence="3">Uncharacterized protein</fullName>
    </submittedName>
</protein>
<evidence type="ECO:0000313" key="4">
    <source>
        <dbReference type="Proteomes" id="UP000199600"/>
    </source>
</evidence>
<dbReference type="EMBL" id="FLQY01000033">
    <property type="protein sequence ID" value="SBT04440.1"/>
    <property type="molecule type" value="Genomic_DNA"/>
</dbReference>
<evidence type="ECO:0000256" key="1">
    <source>
        <dbReference type="SAM" id="MobiDB-lite"/>
    </source>
</evidence>
<evidence type="ECO:0000256" key="2">
    <source>
        <dbReference type="SAM" id="SignalP"/>
    </source>
</evidence>